<keyword evidence="2" id="KW-0732">Signal</keyword>
<evidence type="ECO:0000256" key="2">
    <source>
        <dbReference type="SAM" id="SignalP"/>
    </source>
</evidence>
<feature type="signal peptide" evidence="2">
    <location>
        <begin position="1"/>
        <end position="30"/>
    </location>
</feature>
<dbReference type="RefSeq" id="WP_232549852.1">
    <property type="nucleotide sequence ID" value="NZ_CP115965.1"/>
</dbReference>
<dbReference type="InterPro" id="IPR006311">
    <property type="entry name" value="TAT_signal"/>
</dbReference>
<evidence type="ECO:0000313" key="3">
    <source>
        <dbReference type="EMBL" id="WZW98041.1"/>
    </source>
</evidence>
<keyword evidence="4" id="KW-1185">Reference proteome</keyword>
<feature type="chain" id="PRO_5045742387" description="D-glucuronyl C5-epimerase C-terminal domain-containing protein" evidence="2">
    <location>
        <begin position="31"/>
        <end position="684"/>
    </location>
</feature>
<protein>
    <recommendedName>
        <fullName evidence="5">D-glucuronyl C5-epimerase C-terminal domain-containing protein</fullName>
    </recommendedName>
</protein>
<sequence length="684" mass="72330">MLIDHPVRRRTLLAGVVTAPLALSAATAVAAPAPAPASTPGAAPAPPLTNLGHLDELTTAVRLTPSAAHTTYRLSEEPEVGQLWVYADVRPDGSYQPVGGGAYDAATDTWGQGAYDVDDIARAAVVYLRAWQQTGSAHAREQAYRQLRGMAYYQTLTGPYAGEFVLWMQPDGTLNPTPTPPDNPNPADQGESYWTARAVWAYGEGYAAFAQHDQAFAAFLRDRMELTIAALERDVLVRYGTYHDLHGVQVPAWLITQGADATSEALLGLAAYVQATGSPAAVKATRQFAQGLAEFHRGTTTQWPFRALMPWAESLDLWHAWGSEMAQGLAAASIALGDSDLMGPAIGDTAGFTAQLLTSTGPDNGWLPVPLEKVQIAYGADARVRACYDVGVAARRDGIRRLAGIAAGWFFGANLAGVPVYDPATGVTFDGVEADGRINRNSGAESTIHGLLTMLVLDDNPELVALAKASAQIQVRNGLVVVEAETAALQGPATVETPASAWTGESSWSGQQVVAQAGAVLRWTLPASREPRLLQPVVELVPGSHAVTKFVSRRRPLGWIHHGAVGAPGDAAAPTRLTPVELDGRVAGGERSVEALVRGGTARLDALLVMPEIAMLASQSDGVGMVLLTSKSRRVEERRPDLAGSGKLVATSYDADGRSQGSALMRGRRVRIEPGGFTIVTRGL</sequence>
<evidence type="ECO:0000256" key="1">
    <source>
        <dbReference type="SAM" id="MobiDB-lite"/>
    </source>
</evidence>
<dbReference type="Proteomes" id="UP001434337">
    <property type="component" value="Chromosome"/>
</dbReference>
<name>A0ABZ3C687_9ACTN</name>
<evidence type="ECO:0008006" key="5">
    <source>
        <dbReference type="Google" id="ProtNLM"/>
    </source>
</evidence>
<reference evidence="3 4" key="1">
    <citation type="journal article" date="2023" name="Environ Microbiome">
        <title>A coral-associated actinobacterium mitigates coral bleaching under heat stress.</title>
        <authorList>
            <person name="Li J."/>
            <person name="Zou Y."/>
            <person name="Li Q."/>
            <person name="Zhang J."/>
            <person name="Bourne D.G."/>
            <person name="Lyu Y."/>
            <person name="Liu C."/>
            <person name="Zhang S."/>
        </authorList>
    </citation>
    <scope>NUCLEOTIDE SEQUENCE [LARGE SCALE GENOMIC DNA]</scope>
    <source>
        <strain evidence="3 4">SCSIO 13291</strain>
    </source>
</reference>
<dbReference type="EMBL" id="CP115965">
    <property type="protein sequence ID" value="WZW98041.1"/>
    <property type="molecule type" value="Genomic_DNA"/>
</dbReference>
<feature type="region of interest" description="Disordered" evidence="1">
    <location>
        <begin position="171"/>
        <end position="190"/>
    </location>
</feature>
<organism evidence="3 4">
    <name type="scientific">Propioniciclava soli</name>
    <dbReference type="NCBI Taxonomy" id="2775081"/>
    <lineage>
        <taxon>Bacteria</taxon>
        <taxon>Bacillati</taxon>
        <taxon>Actinomycetota</taxon>
        <taxon>Actinomycetes</taxon>
        <taxon>Propionibacteriales</taxon>
        <taxon>Propionibacteriaceae</taxon>
        <taxon>Propioniciclava</taxon>
    </lineage>
</organism>
<gene>
    <name evidence="3" type="ORF">PCC79_14250</name>
</gene>
<proteinExistence type="predicted"/>
<accession>A0ABZ3C687</accession>
<dbReference type="PROSITE" id="PS51318">
    <property type="entry name" value="TAT"/>
    <property type="match status" value="1"/>
</dbReference>
<evidence type="ECO:0000313" key="4">
    <source>
        <dbReference type="Proteomes" id="UP001434337"/>
    </source>
</evidence>